<dbReference type="GO" id="GO:0004810">
    <property type="term" value="F:CCA tRNA nucleotidyltransferase activity"/>
    <property type="evidence" value="ECO:0007669"/>
    <property type="project" value="UniProtKB-EC"/>
</dbReference>
<keyword evidence="7" id="KW-0460">Magnesium</keyword>
<dbReference type="InterPro" id="IPR003607">
    <property type="entry name" value="HD/PDEase_dom"/>
</dbReference>
<dbReference type="InterPro" id="IPR032828">
    <property type="entry name" value="PolyA_RNA-bd"/>
</dbReference>
<keyword evidence="2 9" id="KW-0808">Transferase</keyword>
<dbReference type="InterPro" id="IPR032810">
    <property type="entry name" value="CCA-adding_enz_C"/>
</dbReference>
<comment type="cofactor">
    <cofactor evidence="1">
        <name>Mg(2+)</name>
        <dbReference type="ChEBI" id="CHEBI:18420"/>
    </cofactor>
</comment>
<dbReference type="PANTHER" id="PTHR46173:SF1">
    <property type="entry name" value="CCA TRNA NUCLEOTIDYLTRANSFERASE 1, MITOCHONDRIAL"/>
    <property type="match status" value="1"/>
</dbReference>
<dbReference type="Pfam" id="PF12627">
    <property type="entry name" value="PolyA_pol_RNAbd"/>
    <property type="match status" value="1"/>
</dbReference>
<name>F0GTN7_9FIRM</name>
<evidence type="ECO:0000256" key="1">
    <source>
        <dbReference type="ARBA" id="ARBA00001946"/>
    </source>
</evidence>
<feature type="domain" description="tRNA nucleotidyltransferase/poly(A) polymerase RNA and SrmB- binding" evidence="11">
    <location>
        <begin position="172"/>
        <end position="232"/>
    </location>
</feature>
<dbReference type="EMBL" id="AEXM01000006">
    <property type="protein sequence ID" value="EGC82821.1"/>
    <property type="molecule type" value="Genomic_DNA"/>
</dbReference>
<organism evidence="13 14">
    <name type="scientific">Anaerococcus prevotii ACS-065-V-Col13</name>
    <dbReference type="NCBI Taxonomy" id="879305"/>
    <lineage>
        <taxon>Bacteria</taxon>
        <taxon>Bacillati</taxon>
        <taxon>Bacillota</taxon>
        <taxon>Tissierellia</taxon>
        <taxon>Tissierellales</taxon>
        <taxon>Peptoniphilaceae</taxon>
        <taxon>Anaerococcus</taxon>
    </lineage>
</organism>
<keyword evidence="6" id="KW-0547">Nucleotide-binding</keyword>
<evidence type="ECO:0000256" key="3">
    <source>
        <dbReference type="ARBA" id="ARBA00022694"/>
    </source>
</evidence>
<dbReference type="eggNOG" id="COG2844">
    <property type="taxonomic scope" value="Bacteria"/>
</dbReference>
<evidence type="ECO:0000256" key="7">
    <source>
        <dbReference type="ARBA" id="ARBA00022842"/>
    </source>
</evidence>
<evidence type="ECO:0000259" key="10">
    <source>
        <dbReference type="Pfam" id="PF01743"/>
    </source>
</evidence>
<evidence type="ECO:0000259" key="12">
    <source>
        <dbReference type="Pfam" id="PF13735"/>
    </source>
</evidence>
<dbReference type="AlphaFoldDB" id="F0GTN7"/>
<keyword evidence="8 9" id="KW-0694">RNA-binding</keyword>
<dbReference type="Pfam" id="PF01743">
    <property type="entry name" value="PolyA_pol"/>
    <property type="match status" value="1"/>
</dbReference>
<evidence type="ECO:0000256" key="2">
    <source>
        <dbReference type="ARBA" id="ARBA00022679"/>
    </source>
</evidence>
<dbReference type="eggNOG" id="COG0617">
    <property type="taxonomic scope" value="Bacteria"/>
</dbReference>
<evidence type="ECO:0000256" key="9">
    <source>
        <dbReference type="RuleBase" id="RU003953"/>
    </source>
</evidence>
<dbReference type="GO" id="GO:0000049">
    <property type="term" value="F:tRNA binding"/>
    <property type="evidence" value="ECO:0007669"/>
    <property type="project" value="TreeGrafter"/>
</dbReference>
<dbReference type="InterPro" id="IPR043519">
    <property type="entry name" value="NT_sf"/>
</dbReference>
<dbReference type="InterPro" id="IPR002646">
    <property type="entry name" value="PolA_pol_head_dom"/>
</dbReference>
<dbReference type="Proteomes" id="UP000005286">
    <property type="component" value="Unassembled WGS sequence"/>
</dbReference>
<dbReference type="PATRIC" id="fig|879305.3.peg.182"/>
<sequence>MDKLNTDISYEEITKRLEAKGYPTYPVGGCVRDSILGRKIKDIDLTTLARPDEIKEVFSNEKLIDIGRKFGTIKVISKGEEFEITTFRSDGKYLDGRHPDEISFSDNLIDDLKRRDFTINAMAYEKGKIIDPFSGRCDLEKKVVRAVGNPYERIEEDYLRSLRAVRFATRLGFEIDRDLKKAIRENSTNINLISKERIRDEISKILIEDKPSRGIRLLDELCLLDKIFPELARTKGFDQHSSHHNLDVYEHSLKVVDRTDSDLVTRMAALYHDVGKVGTFFLDENGEGRFFGHQNLSEKLLEKRLKDLRFPKKFIEDAKSLVKRHMDCSNTYTKKSIRKLLRRIGEANLRRLFNLQRADILATVHRDTSNIDLGESILEEVLEDNTPKKRSDLAINGNDLIDLGYHEGKIIGDILNKIEEAIIDDKLENNREDILAFVRKRSKTLDSLTNK</sequence>
<dbReference type="PANTHER" id="PTHR46173">
    <property type="entry name" value="CCA TRNA NUCLEOTIDYLTRANSFERASE 1, MITOCHONDRIAL"/>
    <property type="match status" value="1"/>
</dbReference>
<dbReference type="EC" id="2.7.7.72" evidence="13"/>
<evidence type="ECO:0000259" key="11">
    <source>
        <dbReference type="Pfam" id="PF12627"/>
    </source>
</evidence>
<dbReference type="CDD" id="cd05398">
    <property type="entry name" value="NT_ClassII-CCAase"/>
    <property type="match status" value="1"/>
</dbReference>
<dbReference type="CDD" id="cd00077">
    <property type="entry name" value="HDc"/>
    <property type="match status" value="1"/>
</dbReference>
<dbReference type="Gene3D" id="1.10.3090.10">
    <property type="entry name" value="cca-adding enzyme, domain 2"/>
    <property type="match status" value="1"/>
</dbReference>
<evidence type="ECO:0000256" key="5">
    <source>
        <dbReference type="ARBA" id="ARBA00022723"/>
    </source>
</evidence>
<evidence type="ECO:0000313" key="13">
    <source>
        <dbReference type="EMBL" id="EGC82821.1"/>
    </source>
</evidence>
<dbReference type="SUPFAM" id="SSF81301">
    <property type="entry name" value="Nucleotidyltransferase"/>
    <property type="match status" value="1"/>
</dbReference>
<keyword evidence="3" id="KW-0819">tRNA processing</keyword>
<dbReference type="GO" id="GO:0000166">
    <property type="term" value="F:nucleotide binding"/>
    <property type="evidence" value="ECO:0007669"/>
    <property type="project" value="UniProtKB-KW"/>
</dbReference>
<accession>F0GTN7</accession>
<feature type="domain" description="Poly A polymerase head" evidence="10">
    <location>
        <begin position="25"/>
        <end position="145"/>
    </location>
</feature>
<keyword evidence="4 13" id="KW-0548">Nucleotidyltransferase</keyword>
<keyword evidence="5" id="KW-0479">Metal-binding</keyword>
<feature type="domain" description="CCA-adding enzyme C-terminal" evidence="12">
    <location>
        <begin position="295"/>
        <end position="438"/>
    </location>
</feature>
<comment type="caution">
    <text evidence="13">The sequence shown here is derived from an EMBL/GenBank/DDBJ whole genome shotgun (WGS) entry which is preliminary data.</text>
</comment>
<dbReference type="SUPFAM" id="SSF81891">
    <property type="entry name" value="Poly A polymerase C-terminal region-like"/>
    <property type="match status" value="1"/>
</dbReference>
<evidence type="ECO:0000256" key="6">
    <source>
        <dbReference type="ARBA" id="ARBA00022741"/>
    </source>
</evidence>
<dbReference type="Pfam" id="PF13735">
    <property type="entry name" value="tRNA_NucTran2_2"/>
    <property type="match status" value="1"/>
</dbReference>
<evidence type="ECO:0000256" key="4">
    <source>
        <dbReference type="ARBA" id="ARBA00022695"/>
    </source>
</evidence>
<dbReference type="STRING" id="879305.HMPREF9290_0960"/>
<dbReference type="InterPro" id="IPR050264">
    <property type="entry name" value="Bact_CCA-adding_enz_type3_sf"/>
</dbReference>
<evidence type="ECO:0000256" key="8">
    <source>
        <dbReference type="ARBA" id="ARBA00022884"/>
    </source>
</evidence>
<comment type="similarity">
    <text evidence="9">Belongs to the tRNA nucleotidyltransferase/poly(A) polymerase family.</text>
</comment>
<keyword evidence="14" id="KW-1185">Reference proteome</keyword>
<dbReference type="Gene3D" id="3.30.460.10">
    <property type="entry name" value="Beta Polymerase, domain 2"/>
    <property type="match status" value="1"/>
</dbReference>
<dbReference type="GO" id="GO:0008033">
    <property type="term" value="P:tRNA processing"/>
    <property type="evidence" value="ECO:0007669"/>
    <property type="project" value="UniProtKB-KW"/>
</dbReference>
<proteinExistence type="inferred from homology"/>
<gene>
    <name evidence="13" type="primary">cca</name>
    <name evidence="13" type="ORF">HMPREF9290_0960</name>
</gene>
<dbReference type="Gene3D" id="1.10.246.80">
    <property type="match status" value="1"/>
</dbReference>
<dbReference type="RefSeq" id="WP_004833939.1">
    <property type="nucleotide sequence ID" value="NZ_AEXM01000006.1"/>
</dbReference>
<reference evidence="13 14" key="1">
    <citation type="submission" date="2011-01" db="EMBL/GenBank/DDBJ databases">
        <authorList>
            <person name="Durkin A.S."/>
            <person name="Madupu R."/>
            <person name="Torralba M."/>
            <person name="Gillis M."/>
            <person name="Methe B."/>
            <person name="Sutton G."/>
            <person name="Nelson K.E."/>
        </authorList>
    </citation>
    <scope>NUCLEOTIDE SEQUENCE [LARGE SCALE GENOMIC DNA]</scope>
    <source>
        <strain evidence="13 14">ACS-065-V-Col13</strain>
    </source>
</reference>
<protein>
    <submittedName>
        <fullName evidence="13">tRNA adenylyltransferase</fullName>
        <ecNumber evidence="13">2.7.7.72</ecNumber>
    </submittedName>
</protein>
<dbReference type="GO" id="GO:0046872">
    <property type="term" value="F:metal ion binding"/>
    <property type="evidence" value="ECO:0007669"/>
    <property type="project" value="UniProtKB-KW"/>
</dbReference>
<evidence type="ECO:0000313" key="14">
    <source>
        <dbReference type="Proteomes" id="UP000005286"/>
    </source>
</evidence>